<dbReference type="EMBL" id="NAJN01000717">
    <property type="protein sequence ID" value="TKA69589.1"/>
    <property type="molecule type" value="Genomic_DNA"/>
</dbReference>
<comment type="subunit">
    <text evidence="13">Subunit of dynactin, a multiprotein complex part of a tripartite complex with dynein and a adapter, such as BICDL1, BICD2 or HOOK3. The dynactin complex is built around ACTR1A/ACTB filament and consists of an actin-related filament composed of a shoulder domain, a pointed end and a barbed end. Its length is defined by its flexible shoulder domain. The soulder is composed of 2 DCTN1 subunits, 4 DCTN2 and 2 DCTN3. The 4 DCNT2 (via N-terminus) bind the ACTR1A filament and act as molecular rulers to determine the length. The pointed end is important for binding dynein-dynactin cargo adapters. Consists of 4 subunits: ACTR10, DCNT4, DCTN5 and DCTN6. The barbed end is composed of a CAPZA1:CAPZB heterodimers, which binds ACTR1A/ACTB filament and dynactin and stabilizes dynactin. Interacts with ATP7B, but not ATP7A, in a copper-dependent manner. Interacts with ANK2; this interaction is required for localization at costameres. Interacts with N4BP2L1.</text>
</comment>
<organism evidence="15 16">
    <name type="scientific">Cryomyces minteri</name>
    <dbReference type="NCBI Taxonomy" id="331657"/>
    <lineage>
        <taxon>Eukaryota</taxon>
        <taxon>Fungi</taxon>
        <taxon>Dikarya</taxon>
        <taxon>Ascomycota</taxon>
        <taxon>Pezizomycotina</taxon>
        <taxon>Dothideomycetes</taxon>
        <taxon>Dothideomycetes incertae sedis</taxon>
        <taxon>Cryomyces</taxon>
    </lineage>
</organism>
<dbReference type="PANTHER" id="PTHR13034:SF2">
    <property type="entry name" value="DYNACTIN SUBUNIT 4"/>
    <property type="match status" value="1"/>
</dbReference>
<evidence type="ECO:0000256" key="6">
    <source>
        <dbReference type="ARBA" id="ARBA00022553"/>
    </source>
</evidence>
<dbReference type="OrthoDB" id="283815at2759"/>
<keyword evidence="6" id="KW-0597">Phosphoprotein</keyword>
<dbReference type="Proteomes" id="UP000308768">
    <property type="component" value="Unassembled WGS sequence"/>
</dbReference>
<evidence type="ECO:0000256" key="3">
    <source>
        <dbReference type="ARBA" id="ARBA00004657"/>
    </source>
</evidence>
<accession>A0A4V5NF42</accession>
<comment type="caution">
    <text evidence="15">The sequence shown here is derived from an EMBL/GenBank/DDBJ whole genome shotgun (WGS) entry which is preliminary data.</text>
</comment>
<keyword evidence="5" id="KW-1017">Isopeptide bond</keyword>
<sequence>MSEITVKSEGNRCTRNCYNCPICTAPLSVNGLSQEPSSYLTPNDAAQPSGPYFLACPYCNWTTLDIGIQFDKPHKITEQLSRIKNGGRVVSSPRDPEKQRMGSSSRDTPPTKLQEPLDASPQEPPDSDELFSNLAAFYKNQLGEASGTDQLGVGYTEYGYGSPSNLARIMNMYGGLSYTALKKSRKKPAPMREAQDTNEGLHLVSPTSEAATIRRLRDQGWDGTTNAEQRLAIPINNDARFTDDLRPVATLLRTKRTKRCRTCRHILAKLESKLHSTRYKIRLLALNYIPTISLRALLDVPSPIPTALTLPPSPSTTTSAAFDYQTLSPTTPTQFLLTLRNPLFDPIRVTLATPATPSQRPAGKVTILCPQFDVGANTDVWDEALTDSTSSKDKSGRQGGVKDAGSGGASVGGEVAEAGKVWERGRNWTSVIVEVVPGTAGSRDMGRDYSFGGEEVKPGDGDEEGGEDADVLEIPLFVRVEYETDAAAEDSGVVAKIGREGVEKRVKRELAYWCVLGVGRIAG</sequence>
<gene>
    <name evidence="15" type="ORF">B0A49_05235</name>
</gene>
<reference evidence="15 16" key="1">
    <citation type="submission" date="2017-03" db="EMBL/GenBank/DDBJ databases">
        <title>Genomes of endolithic fungi from Antarctica.</title>
        <authorList>
            <person name="Coleine C."/>
            <person name="Masonjones S."/>
            <person name="Stajich J.E."/>
        </authorList>
    </citation>
    <scope>NUCLEOTIDE SEQUENCE [LARGE SCALE GENOMIC DNA]</scope>
    <source>
        <strain evidence="15 16">CCFEE 5187</strain>
    </source>
</reference>
<feature type="region of interest" description="Disordered" evidence="14">
    <location>
        <begin position="82"/>
        <end position="128"/>
    </location>
</feature>
<dbReference type="AlphaFoldDB" id="A0A4V5NF42"/>
<keyword evidence="9" id="KW-0175">Coiled coil</keyword>
<evidence type="ECO:0000256" key="2">
    <source>
        <dbReference type="ARBA" id="ARBA00004529"/>
    </source>
</evidence>
<evidence type="ECO:0000313" key="15">
    <source>
        <dbReference type="EMBL" id="TKA69589.1"/>
    </source>
</evidence>
<name>A0A4V5NF42_9PEZI</name>
<evidence type="ECO:0000256" key="10">
    <source>
        <dbReference type="ARBA" id="ARBA00023212"/>
    </source>
</evidence>
<evidence type="ECO:0000256" key="4">
    <source>
        <dbReference type="ARBA" id="ARBA00022490"/>
    </source>
</evidence>
<dbReference type="STRING" id="331657.A0A4V5NF42"/>
<evidence type="ECO:0000256" key="1">
    <source>
        <dbReference type="ARBA" id="ARBA00004300"/>
    </source>
</evidence>
<evidence type="ECO:0000256" key="9">
    <source>
        <dbReference type="ARBA" id="ARBA00023054"/>
    </source>
</evidence>
<comment type="similarity">
    <text evidence="11">Belongs to the dynactin subunit 4 family.</text>
</comment>
<proteinExistence type="inferred from homology"/>
<comment type="subcellular location">
    <subcellularLocation>
        <location evidence="1">Cytoplasm</location>
        <location evidence="1">Cytoskeleton</location>
        <location evidence="1">Microtubule organizing center</location>
        <location evidence="1">Centrosome</location>
    </subcellularLocation>
    <subcellularLocation>
        <location evidence="2">Cytoplasm</location>
        <location evidence="2">Cytoskeleton</location>
        <location evidence="2">Stress fiber</location>
    </subcellularLocation>
    <subcellularLocation>
        <location evidence="3">Cytoplasm</location>
        <location evidence="3">Myofibril</location>
    </subcellularLocation>
</comment>
<evidence type="ECO:0000256" key="11">
    <source>
        <dbReference type="ARBA" id="ARBA00034776"/>
    </source>
</evidence>
<protein>
    <recommendedName>
        <fullName evidence="12">Dynactin subunit 4</fullName>
    </recommendedName>
</protein>
<dbReference type="PANTHER" id="PTHR13034">
    <property type="entry name" value="DYNACTIN P62 SUBUNIT"/>
    <property type="match status" value="1"/>
</dbReference>
<evidence type="ECO:0000256" key="14">
    <source>
        <dbReference type="SAM" id="MobiDB-lite"/>
    </source>
</evidence>
<feature type="region of interest" description="Disordered" evidence="14">
    <location>
        <begin position="386"/>
        <end position="412"/>
    </location>
</feature>
<keyword evidence="16" id="KW-1185">Reference proteome</keyword>
<evidence type="ECO:0000313" key="16">
    <source>
        <dbReference type="Proteomes" id="UP000308768"/>
    </source>
</evidence>
<dbReference type="Pfam" id="PF05502">
    <property type="entry name" value="Dynactin_p62"/>
    <property type="match status" value="1"/>
</dbReference>
<keyword evidence="10" id="KW-0206">Cytoskeleton</keyword>
<evidence type="ECO:0000256" key="7">
    <source>
        <dbReference type="ARBA" id="ARBA00022843"/>
    </source>
</evidence>
<dbReference type="GO" id="GO:0005869">
    <property type="term" value="C:dynactin complex"/>
    <property type="evidence" value="ECO:0007669"/>
    <property type="project" value="InterPro"/>
</dbReference>
<evidence type="ECO:0000256" key="13">
    <source>
        <dbReference type="ARBA" id="ARBA00093507"/>
    </source>
</evidence>
<evidence type="ECO:0000256" key="8">
    <source>
        <dbReference type="ARBA" id="ARBA00022990"/>
    </source>
</evidence>
<keyword evidence="4" id="KW-0963">Cytoplasm</keyword>
<evidence type="ECO:0000256" key="12">
    <source>
        <dbReference type="ARBA" id="ARBA00034864"/>
    </source>
</evidence>
<keyword evidence="7" id="KW-0832">Ubl conjugation</keyword>
<dbReference type="InterPro" id="IPR008603">
    <property type="entry name" value="DCTN4"/>
</dbReference>
<dbReference type="GO" id="GO:0001725">
    <property type="term" value="C:stress fiber"/>
    <property type="evidence" value="ECO:0007669"/>
    <property type="project" value="UniProtKB-SubCell"/>
</dbReference>
<keyword evidence="8" id="KW-0007">Acetylation</keyword>
<evidence type="ECO:0000256" key="5">
    <source>
        <dbReference type="ARBA" id="ARBA00022499"/>
    </source>
</evidence>